<feature type="transmembrane region" description="Helical" evidence="11">
    <location>
        <begin position="271"/>
        <end position="293"/>
    </location>
</feature>
<dbReference type="InterPro" id="IPR040690">
    <property type="entry name" value="FtsX_ECD"/>
</dbReference>
<evidence type="ECO:0000256" key="1">
    <source>
        <dbReference type="ARBA" id="ARBA00004651"/>
    </source>
</evidence>
<feature type="domain" description="ABC3 transporter permease C-terminal" evidence="12">
    <location>
        <begin position="173"/>
        <end position="287"/>
    </location>
</feature>
<proteinExistence type="inferred from homology"/>
<dbReference type="Pfam" id="PF02687">
    <property type="entry name" value="FtsX"/>
    <property type="match status" value="1"/>
</dbReference>
<evidence type="ECO:0000256" key="8">
    <source>
        <dbReference type="ARBA" id="ARBA00023136"/>
    </source>
</evidence>
<evidence type="ECO:0000313" key="14">
    <source>
        <dbReference type="EMBL" id="GKS80782.1"/>
    </source>
</evidence>
<evidence type="ECO:0000259" key="13">
    <source>
        <dbReference type="Pfam" id="PF18075"/>
    </source>
</evidence>
<dbReference type="Gene3D" id="3.30.70.3040">
    <property type="match status" value="1"/>
</dbReference>
<keyword evidence="15" id="KW-1185">Reference proteome</keyword>
<dbReference type="PANTHER" id="PTHR47755">
    <property type="entry name" value="CELL DIVISION PROTEIN FTSX"/>
    <property type="match status" value="1"/>
</dbReference>
<keyword evidence="4 10" id="KW-1003">Cell membrane</keyword>
<evidence type="ECO:0000256" key="6">
    <source>
        <dbReference type="ARBA" id="ARBA00022692"/>
    </source>
</evidence>
<keyword evidence="8 10" id="KW-0472">Membrane</keyword>
<evidence type="ECO:0000259" key="12">
    <source>
        <dbReference type="Pfam" id="PF02687"/>
    </source>
</evidence>
<keyword evidence="6 11" id="KW-0812">Transmembrane</keyword>
<comment type="similarity">
    <text evidence="2 10">Belongs to the ABC-4 integral membrane protein family. FtsX subfamily.</text>
</comment>
<dbReference type="NCBIfam" id="NF038347">
    <property type="entry name" value="FtsX_Gpos"/>
    <property type="match status" value="1"/>
</dbReference>
<feature type="transmembrane region" description="Helical" evidence="11">
    <location>
        <begin position="20"/>
        <end position="46"/>
    </location>
</feature>
<dbReference type="Pfam" id="PF18075">
    <property type="entry name" value="FtsX_ECD"/>
    <property type="match status" value="1"/>
</dbReference>
<gene>
    <name evidence="14" type="ORF">LPAF129_04670</name>
</gene>
<evidence type="ECO:0000313" key="15">
    <source>
        <dbReference type="Proteomes" id="UP001055149"/>
    </source>
</evidence>
<comment type="caution">
    <text evidence="14">The sequence shown here is derived from an EMBL/GenBank/DDBJ whole genome shotgun (WGS) entry which is preliminary data.</text>
</comment>
<protein>
    <recommendedName>
        <fullName evidence="3 10">Cell division protein FtsX</fullName>
    </recommendedName>
</protein>
<dbReference type="InterPro" id="IPR003838">
    <property type="entry name" value="ABC3_permease_C"/>
</dbReference>
<sequence length="296" mass="33101">MSSLTLKRHLTESLRNLKRNGWMTGAAIAAVTVTLLLVGVLLSILLNVNKVASDIENDVEVRVFIERKTTKDEQQELKKELAKVDGVKEISFSSRKKELKNVVGTYGKSFRLFSGDDNPLYDVYVVKTDSPKHTVKVAKQAEKFRHVYQTQYGGTWAKKLFKLVSGIRRWGVIISVLLLFVAVFLISNTIRLTILSRSNEISIMRLVGATNSYIRWPFILEGAWTGLFGSIIPILVVDFSYGWMYRVITASLHSTTISLLLPHTFLIEIDLLLAVIGIGIGALGAALSMGRFLKLK</sequence>
<feature type="transmembrane region" description="Helical" evidence="11">
    <location>
        <begin position="170"/>
        <end position="194"/>
    </location>
</feature>
<organism evidence="14 15">
    <name type="scientific">Ligilactobacillus pabuli</name>
    <dbReference type="NCBI Taxonomy" id="2886039"/>
    <lineage>
        <taxon>Bacteria</taxon>
        <taxon>Bacillati</taxon>
        <taxon>Bacillota</taxon>
        <taxon>Bacilli</taxon>
        <taxon>Lactobacillales</taxon>
        <taxon>Lactobacillaceae</taxon>
        <taxon>Ligilactobacillus</taxon>
    </lineage>
</organism>
<dbReference type="RefSeq" id="WP_244054558.1">
    <property type="nucleotide sequence ID" value="NZ_BQXH01000003.1"/>
</dbReference>
<evidence type="ECO:0000256" key="4">
    <source>
        <dbReference type="ARBA" id="ARBA00022475"/>
    </source>
</evidence>
<dbReference type="InterPro" id="IPR058204">
    <property type="entry name" value="FtsX_firmicutes-type"/>
</dbReference>
<dbReference type="GO" id="GO:0051301">
    <property type="term" value="P:cell division"/>
    <property type="evidence" value="ECO:0007669"/>
    <property type="project" value="UniProtKB-KW"/>
</dbReference>
<keyword evidence="7 11" id="KW-1133">Transmembrane helix</keyword>
<dbReference type="Proteomes" id="UP001055149">
    <property type="component" value="Unassembled WGS sequence"/>
</dbReference>
<keyword evidence="9 10" id="KW-0131">Cell cycle</keyword>
<feature type="domain" description="FtsX extracellular" evidence="13">
    <location>
        <begin position="59"/>
        <end position="148"/>
    </location>
</feature>
<accession>A0ABQ5JGY3</accession>
<evidence type="ECO:0000256" key="5">
    <source>
        <dbReference type="ARBA" id="ARBA00022618"/>
    </source>
</evidence>
<dbReference type="PANTHER" id="PTHR47755:SF1">
    <property type="entry name" value="CELL DIVISION PROTEIN FTSX"/>
    <property type="match status" value="1"/>
</dbReference>
<dbReference type="EMBL" id="BQXH01000003">
    <property type="protein sequence ID" value="GKS80782.1"/>
    <property type="molecule type" value="Genomic_DNA"/>
</dbReference>
<comment type="subcellular location">
    <subcellularLocation>
        <location evidence="1">Cell membrane</location>
        <topology evidence="1">Multi-pass membrane protein</topology>
    </subcellularLocation>
</comment>
<evidence type="ECO:0000256" key="3">
    <source>
        <dbReference type="ARBA" id="ARBA00021907"/>
    </source>
</evidence>
<evidence type="ECO:0000256" key="10">
    <source>
        <dbReference type="PIRNR" id="PIRNR003097"/>
    </source>
</evidence>
<evidence type="ECO:0000256" key="9">
    <source>
        <dbReference type="ARBA" id="ARBA00023306"/>
    </source>
</evidence>
<comment type="function">
    <text evidence="10">Part of the ABC transporter FtsEX involved in asymmetric cellular division facilitating the initiation of sporulation.</text>
</comment>
<reference evidence="14" key="1">
    <citation type="journal article" date="2022" name="Int. J. Syst. Evol. Microbiol.">
        <title>A novel species of lactic acid bacteria, Ligilactobacillus pabuli sp. nov., isolated from alfalfa silage.</title>
        <authorList>
            <person name="Tohno M."/>
            <person name="Tanizawa Y."/>
            <person name="Sawada H."/>
            <person name="Sakamoto M."/>
            <person name="Ohkuma M."/>
            <person name="Kobayashi H."/>
        </authorList>
    </citation>
    <scope>NUCLEOTIDE SEQUENCE</scope>
    <source>
        <strain evidence="14">AF129</strain>
    </source>
</reference>
<name>A0ABQ5JGY3_9LACO</name>
<keyword evidence="5 10" id="KW-0132">Cell division</keyword>
<dbReference type="PIRSF" id="PIRSF003097">
    <property type="entry name" value="FtsX"/>
    <property type="match status" value="1"/>
</dbReference>
<evidence type="ECO:0000256" key="2">
    <source>
        <dbReference type="ARBA" id="ARBA00007379"/>
    </source>
</evidence>
<evidence type="ECO:0000256" key="7">
    <source>
        <dbReference type="ARBA" id="ARBA00022989"/>
    </source>
</evidence>
<evidence type="ECO:0000256" key="11">
    <source>
        <dbReference type="SAM" id="Phobius"/>
    </source>
</evidence>
<dbReference type="InterPro" id="IPR004513">
    <property type="entry name" value="FtsX"/>
</dbReference>
<feature type="transmembrane region" description="Helical" evidence="11">
    <location>
        <begin position="214"/>
        <end position="236"/>
    </location>
</feature>